<evidence type="ECO:0000313" key="1">
    <source>
        <dbReference type="EMBL" id="RGQ50642.1"/>
    </source>
</evidence>
<organism evidence="1 4">
    <name type="scientific">Roseburia inulinivorans</name>
    <dbReference type="NCBI Taxonomy" id="360807"/>
    <lineage>
        <taxon>Bacteria</taxon>
        <taxon>Bacillati</taxon>
        <taxon>Bacillota</taxon>
        <taxon>Clostridia</taxon>
        <taxon>Lachnospirales</taxon>
        <taxon>Lachnospiraceae</taxon>
        <taxon>Roseburia</taxon>
    </lineage>
</organism>
<dbReference type="Proteomes" id="UP000283701">
    <property type="component" value="Unassembled WGS sequence"/>
</dbReference>
<dbReference type="AlphaFoldDB" id="A0A3R5W0C3"/>
<proteinExistence type="predicted"/>
<comment type="caution">
    <text evidence="1">The sequence shown here is derived from an EMBL/GenBank/DDBJ whole genome shotgun (WGS) entry which is preliminary data.</text>
</comment>
<evidence type="ECO:0000313" key="2">
    <source>
        <dbReference type="EMBL" id="RHF83727.1"/>
    </source>
</evidence>
<evidence type="ECO:0008006" key="5">
    <source>
        <dbReference type="Google" id="ProtNLM"/>
    </source>
</evidence>
<dbReference type="RefSeq" id="WP_118109549.1">
    <property type="nucleotide sequence ID" value="NZ_DAWELG010000035.1"/>
</dbReference>
<evidence type="ECO:0000313" key="3">
    <source>
        <dbReference type="Proteomes" id="UP000283701"/>
    </source>
</evidence>
<sequence length="576" mass="67363">MKDYTFRAMEIHDFTQIWNLDEIRRRLDFMVKNNMNAMVFHEPGIEDKIVFPAKFLGGSGNPESYYDAFLEVDHQILNHALRENLNLNRRDYINHVIREAKEAGVDIYFENKELWFSDFVLKYKKELMQADGTICPSNPFWYEEFLPYKYKELFLALPDLAGIICSIGTGEARLAISNTFACGCERCKNLDPVEWYKNMIMAMYKPFKDAGKKLIIRDFIYTKAEQERFQKAFIDMPEEIILSLKNTPHDFYPTFPDNPLMGHVGSHPQITEYDVNGQFFGWGVQPSAMLSDIKRRLRYGKEHQVTGFLARTDWEGVQDWTCFDNLNMVNLYAIAAYAENENTSEEEIYLRWLQGEHMLDERLSPGQLKTCVQTVKEIMDETWPIVEKTNFVNGCLFSNDSCMHLTPEQFTFIGGTHHSLSEWDPEKKDALEMSVENIARIIEDKEEAHVKCEKLVDRVVAGNMGLTEDAYEKMKEHFEFMRWYVRGFRLTARGYCFGRYVTEKNAADMLVEGKTANVLLEETIHEMEKYREGLLQTTFIKKYPFDAQLNPERVAFYTNSLKRMLAQGKKVEIVED</sequence>
<dbReference type="SUPFAM" id="SSF51445">
    <property type="entry name" value="(Trans)glycosidases"/>
    <property type="match status" value="1"/>
</dbReference>
<name>A0A3R5W0C3_9FIRM</name>
<dbReference type="EMBL" id="QRTF01000011">
    <property type="protein sequence ID" value="RGQ50642.1"/>
    <property type="molecule type" value="Genomic_DNA"/>
</dbReference>
<gene>
    <name evidence="2" type="ORF">DW654_10275</name>
    <name evidence="1" type="ORF">DWY96_06755</name>
</gene>
<evidence type="ECO:0000313" key="4">
    <source>
        <dbReference type="Proteomes" id="UP000283738"/>
    </source>
</evidence>
<protein>
    <recommendedName>
        <fullName evidence="5">Alpha-glucuronidase</fullName>
    </recommendedName>
</protein>
<dbReference type="Gene3D" id="3.20.20.80">
    <property type="entry name" value="Glycosidases"/>
    <property type="match status" value="1"/>
</dbReference>
<accession>A0A3R5W0C3</accession>
<dbReference type="Proteomes" id="UP000283738">
    <property type="component" value="Unassembled WGS sequence"/>
</dbReference>
<dbReference type="InterPro" id="IPR017853">
    <property type="entry name" value="GH"/>
</dbReference>
<reference evidence="3 4" key="1">
    <citation type="submission" date="2018-08" db="EMBL/GenBank/DDBJ databases">
        <title>A genome reference for cultivated species of the human gut microbiota.</title>
        <authorList>
            <person name="Zou Y."/>
            <person name="Xue W."/>
            <person name="Luo G."/>
        </authorList>
    </citation>
    <scope>NUCLEOTIDE SEQUENCE [LARGE SCALE GENOMIC DNA]</scope>
    <source>
        <strain evidence="1 4">AF28-15</strain>
        <strain evidence="2 3">AM23-23AC</strain>
    </source>
</reference>
<dbReference type="EMBL" id="QRHP01000010">
    <property type="protein sequence ID" value="RHF83727.1"/>
    <property type="molecule type" value="Genomic_DNA"/>
</dbReference>